<proteinExistence type="predicted"/>
<dbReference type="Pfam" id="PF20240">
    <property type="entry name" value="DUF6597"/>
    <property type="match status" value="1"/>
</dbReference>
<dbReference type="Proteomes" id="UP000473525">
    <property type="component" value="Unassembled WGS sequence"/>
</dbReference>
<dbReference type="PANTHER" id="PTHR46796">
    <property type="entry name" value="HTH-TYPE TRANSCRIPTIONAL ACTIVATOR RHAS-RELATED"/>
    <property type="match status" value="1"/>
</dbReference>
<dbReference type="RefSeq" id="WP_157343861.1">
    <property type="nucleotide sequence ID" value="NZ_WSEK01000004.1"/>
</dbReference>
<protein>
    <submittedName>
        <fullName evidence="5">Helix-turn-helix domain-containing protein</fullName>
    </submittedName>
</protein>
<evidence type="ECO:0000313" key="6">
    <source>
        <dbReference type="Proteomes" id="UP000473525"/>
    </source>
</evidence>
<dbReference type="GO" id="GO:0003700">
    <property type="term" value="F:DNA-binding transcription factor activity"/>
    <property type="evidence" value="ECO:0007669"/>
    <property type="project" value="InterPro"/>
</dbReference>
<organism evidence="5 6">
    <name type="scientific">Nocardioides agri</name>
    <dbReference type="NCBI Taxonomy" id="2682843"/>
    <lineage>
        <taxon>Bacteria</taxon>
        <taxon>Bacillati</taxon>
        <taxon>Actinomycetota</taxon>
        <taxon>Actinomycetes</taxon>
        <taxon>Propionibacteriales</taxon>
        <taxon>Nocardioidaceae</taxon>
        <taxon>Nocardioides</taxon>
    </lineage>
</organism>
<evidence type="ECO:0000259" key="4">
    <source>
        <dbReference type="PROSITE" id="PS01124"/>
    </source>
</evidence>
<keyword evidence="6" id="KW-1185">Reference proteome</keyword>
<keyword evidence="3" id="KW-0804">Transcription</keyword>
<dbReference type="SUPFAM" id="SSF46689">
    <property type="entry name" value="Homeodomain-like"/>
    <property type="match status" value="1"/>
</dbReference>
<dbReference type="PROSITE" id="PS01124">
    <property type="entry name" value="HTH_ARAC_FAMILY_2"/>
    <property type="match status" value="1"/>
</dbReference>
<dbReference type="AlphaFoldDB" id="A0A6L6XZ92"/>
<evidence type="ECO:0000313" key="5">
    <source>
        <dbReference type="EMBL" id="MVQ50715.1"/>
    </source>
</evidence>
<dbReference type="SMART" id="SM00342">
    <property type="entry name" value="HTH_ARAC"/>
    <property type="match status" value="1"/>
</dbReference>
<gene>
    <name evidence="5" type="ORF">GON03_16140</name>
</gene>
<sequence length="268" mass="29465">MTRRIDPTERAHLLDASGYAPPIHRFAPSPELADVVRRYWMPVWSLPDGQVSLQRVLQYPVCLVVVSADYALLVGPTTGLSTQELSGSGWALGTMLHPAAGQVLAGGPITRLTDVTVPLDDDALAGRIRSAVGDHPDDPDRQQAAVAEVESWLRTLLPVDDEGLLVNAIVEHVEGDPSVQRVGQVCEKFAITERTLQRLTARRIGLTPKWLIQRRRLHEAAERLADAERPDLARVAADLGYSDQSHFARDWRAVTGLTPGEYAAEPRR</sequence>
<keyword evidence="2" id="KW-0238">DNA-binding</keyword>
<evidence type="ECO:0000256" key="2">
    <source>
        <dbReference type="ARBA" id="ARBA00023125"/>
    </source>
</evidence>
<dbReference type="EMBL" id="WSEK01000004">
    <property type="protein sequence ID" value="MVQ50715.1"/>
    <property type="molecule type" value="Genomic_DNA"/>
</dbReference>
<reference evidence="5 6" key="1">
    <citation type="submission" date="2019-12" db="EMBL/GenBank/DDBJ databases">
        <authorList>
            <person name="Huq M.A."/>
        </authorList>
    </citation>
    <scope>NUCLEOTIDE SEQUENCE [LARGE SCALE GENOMIC DNA]</scope>
    <source>
        <strain evidence="5 6">MAH-18</strain>
    </source>
</reference>
<name>A0A6L6XZ92_9ACTN</name>
<accession>A0A6L6XZ92</accession>
<evidence type="ECO:0000256" key="3">
    <source>
        <dbReference type="ARBA" id="ARBA00023163"/>
    </source>
</evidence>
<dbReference type="Gene3D" id="1.10.10.60">
    <property type="entry name" value="Homeodomain-like"/>
    <property type="match status" value="1"/>
</dbReference>
<evidence type="ECO:0000256" key="1">
    <source>
        <dbReference type="ARBA" id="ARBA00023015"/>
    </source>
</evidence>
<comment type="caution">
    <text evidence="5">The sequence shown here is derived from an EMBL/GenBank/DDBJ whole genome shotgun (WGS) entry which is preliminary data.</text>
</comment>
<dbReference type="Pfam" id="PF12833">
    <property type="entry name" value="HTH_18"/>
    <property type="match status" value="1"/>
</dbReference>
<dbReference type="InterPro" id="IPR046532">
    <property type="entry name" value="DUF6597"/>
</dbReference>
<dbReference type="InterPro" id="IPR009057">
    <property type="entry name" value="Homeodomain-like_sf"/>
</dbReference>
<dbReference type="GO" id="GO:0043565">
    <property type="term" value="F:sequence-specific DNA binding"/>
    <property type="evidence" value="ECO:0007669"/>
    <property type="project" value="InterPro"/>
</dbReference>
<feature type="domain" description="HTH araC/xylS-type" evidence="4">
    <location>
        <begin position="163"/>
        <end position="265"/>
    </location>
</feature>
<dbReference type="InterPro" id="IPR050204">
    <property type="entry name" value="AraC_XylS_family_regulators"/>
</dbReference>
<dbReference type="InterPro" id="IPR018060">
    <property type="entry name" value="HTH_AraC"/>
</dbReference>
<keyword evidence="1" id="KW-0805">Transcription regulation</keyword>